<dbReference type="STRING" id="53501.SAMN04488043_105187"/>
<organism evidence="1 2">
    <name type="scientific">Thalassovita gelatinovora</name>
    <name type="common">Thalassobius gelatinovorus</name>
    <dbReference type="NCBI Taxonomy" id="53501"/>
    <lineage>
        <taxon>Bacteria</taxon>
        <taxon>Pseudomonadati</taxon>
        <taxon>Pseudomonadota</taxon>
        <taxon>Alphaproteobacteria</taxon>
        <taxon>Rhodobacterales</taxon>
        <taxon>Roseobacteraceae</taxon>
        <taxon>Thalassovita</taxon>
    </lineage>
</organism>
<dbReference type="AlphaFoldDB" id="A0A0P1FGL9"/>
<name>A0A0P1FGL9_THAGE</name>
<dbReference type="RefSeq" id="WP_058263361.1">
    <property type="nucleotide sequence ID" value="NZ_CP051181.1"/>
</dbReference>
<dbReference type="EMBL" id="CYSA01000025">
    <property type="protein sequence ID" value="CUH66806.1"/>
    <property type="molecule type" value="Genomic_DNA"/>
</dbReference>
<evidence type="ECO:0000313" key="2">
    <source>
        <dbReference type="Proteomes" id="UP000051587"/>
    </source>
</evidence>
<dbReference type="OrthoDB" id="7770576at2"/>
<keyword evidence="2" id="KW-1185">Reference proteome</keyword>
<sequence length="194" mass="20804">MDLKRVVDPVLLAELSKPMFHPIALLHVDWPVTPLRVHSGRGNLTWGGDLYKGLGKIGKVSVPGEDIGLVPGEAVLQLVGPIAEVLGDVAEQQARGRLVQIWVGCTTKAGGNVLIGDPFEAFAGAIDENNFELSPDRTAARLSLQVKSGPSARSSARIVHSDEAQQAAYPGDTLFRRVAHAAKWRTNPPQWPAP</sequence>
<gene>
    <name evidence="1" type="ORF">TG4357_02650</name>
</gene>
<reference evidence="1 2" key="1">
    <citation type="submission" date="2015-09" db="EMBL/GenBank/DDBJ databases">
        <authorList>
            <consortium name="Swine Surveillance"/>
        </authorList>
    </citation>
    <scope>NUCLEOTIDE SEQUENCE [LARGE SCALE GENOMIC DNA]</scope>
    <source>
        <strain evidence="1 2">CECT 4357</strain>
    </source>
</reference>
<proteinExistence type="predicted"/>
<protein>
    <submittedName>
        <fullName evidence="1">Uncharacterized protein</fullName>
    </submittedName>
</protein>
<dbReference type="Proteomes" id="UP000051587">
    <property type="component" value="Unassembled WGS sequence"/>
</dbReference>
<accession>A0A0P1FGL9</accession>
<evidence type="ECO:0000313" key="1">
    <source>
        <dbReference type="EMBL" id="CUH66806.1"/>
    </source>
</evidence>